<accession>A0A3S1A0Z0</accession>
<gene>
    <name evidence="1" type="ORF">EGW08_004314</name>
</gene>
<reference evidence="1 2" key="1">
    <citation type="submission" date="2019-01" db="EMBL/GenBank/DDBJ databases">
        <title>A draft genome assembly of the solar-powered sea slug Elysia chlorotica.</title>
        <authorList>
            <person name="Cai H."/>
            <person name="Li Q."/>
            <person name="Fang X."/>
            <person name="Li J."/>
            <person name="Curtis N.E."/>
            <person name="Altenburger A."/>
            <person name="Shibata T."/>
            <person name="Feng M."/>
            <person name="Maeda T."/>
            <person name="Schwartz J.A."/>
            <person name="Shigenobu S."/>
            <person name="Lundholm N."/>
            <person name="Nishiyama T."/>
            <person name="Yang H."/>
            <person name="Hasebe M."/>
            <person name="Li S."/>
            <person name="Pierce S.K."/>
            <person name="Wang J."/>
        </authorList>
    </citation>
    <scope>NUCLEOTIDE SEQUENCE [LARGE SCALE GENOMIC DNA]</scope>
    <source>
        <strain evidence="1">EC2010</strain>
        <tissue evidence="1">Whole organism of an adult</tissue>
    </source>
</reference>
<protein>
    <submittedName>
        <fullName evidence="1">Uncharacterized protein</fullName>
    </submittedName>
</protein>
<comment type="caution">
    <text evidence="1">The sequence shown here is derived from an EMBL/GenBank/DDBJ whole genome shotgun (WGS) entry which is preliminary data.</text>
</comment>
<evidence type="ECO:0000313" key="2">
    <source>
        <dbReference type="Proteomes" id="UP000271974"/>
    </source>
</evidence>
<dbReference type="Proteomes" id="UP000271974">
    <property type="component" value="Unassembled WGS sequence"/>
</dbReference>
<keyword evidence="2" id="KW-1185">Reference proteome</keyword>
<feature type="non-terminal residue" evidence="1">
    <location>
        <position position="1"/>
    </location>
</feature>
<evidence type="ECO:0000313" key="1">
    <source>
        <dbReference type="EMBL" id="RUS87898.1"/>
    </source>
</evidence>
<name>A0A3S1A0Z0_ELYCH</name>
<feature type="non-terminal residue" evidence="1">
    <location>
        <position position="170"/>
    </location>
</feature>
<dbReference type="EMBL" id="RQTK01000097">
    <property type="protein sequence ID" value="RUS87898.1"/>
    <property type="molecule type" value="Genomic_DNA"/>
</dbReference>
<proteinExistence type="predicted"/>
<dbReference type="AlphaFoldDB" id="A0A3S1A0Z0"/>
<organism evidence="1 2">
    <name type="scientific">Elysia chlorotica</name>
    <name type="common">Eastern emerald elysia</name>
    <name type="synonym">Sea slug</name>
    <dbReference type="NCBI Taxonomy" id="188477"/>
    <lineage>
        <taxon>Eukaryota</taxon>
        <taxon>Metazoa</taxon>
        <taxon>Spiralia</taxon>
        <taxon>Lophotrochozoa</taxon>
        <taxon>Mollusca</taxon>
        <taxon>Gastropoda</taxon>
        <taxon>Heterobranchia</taxon>
        <taxon>Euthyneura</taxon>
        <taxon>Panpulmonata</taxon>
        <taxon>Sacoglossa</taxon>
        <taxon>Placobranchoidea</taxon>
        <taxon>Plakobranchidae</taxon>
        <taxon>Elysia</taxon>
    </lineage>
</organism>
<sequence>STSFTLGVFFKCVGDCDGPVTQVLIIHGLNGCIGSLEACKVDKCIAFRVSRVSVSHNLRKKKSTCLKYYSKSTERIIQKFLIHLWIQVTNEDVGTDVLPFGVCRGLMAYLVDPDRLAVELDHVHDFDGVVCILLTHELDKTVALVSLGNAVFGHVDIDWRKEKKKEIGYN</sequence>